<name>A0A4Q2ASV1_9BURK</name>
<accession>A0A4Q2ASV1</accession>
<proteinExistence type="predicted"/>
<reference evidence="2 3" key="1">
    <citation type="submission" date="2018-08" db="EMBL/GenBank/DDBJ databases">
        <title>Mountain-cultivated ginseng endophyte, Burkholderia stabilis and its activity against ginseng root rot disease.</title>
        <authorList>
            <person name="Tapan Kumar M."/>
            <person name="Bae H."/>
            <person name="Shanmugam G."/>
            <person name="Jeon J."/>
        </authorList>
    </citation>
    <scope>NUCLEOTIDE SEQUENCE [LARGE SCALE GENOMIC DNA]</scope>
    <source>
        <strain evidence="2 3">EB159</strain>
    </source>
</reference>
<sequence length="656" mass="70801">MTSTLPPSVPAAMPTDARSRGDAATVQPGRTAVPGHTAPRHLGRTGQHGPIWATPRRGHAALSWFDFPSGDDDALIATLDAALRSHAAAGSADDIARLMARVIDVGATGGRHRHAPCPSELLGPGDRTRVLLIDERARAPRVGGSVAHRRGAAFAEMADAARAAHPDAEFWLARSSDGGTGRWLSTVARSLPPGLRTASGDGALPAMLRHVDHVYVLDASEGMLALLANCRVHVFGNPYYAGWGLTRDARTLTGRSARPGIAALFDCVYLQLARYRDPVTHRSGTLDALLDLIELQRDVRRRYADLQTVACVGIQWWKRGFVTPFATAGGGTLRWPRTAAEVATHEHALLWGSRDSKGLPPGVDAVRIEDGFLHSHGLGSDMIAPRSQIVDRTSLYFDASRPSDLTAILNDTDFGDAELARAAALRHQIVSAGLTKYNLGRRPPAWQVPPGATVALVIGQVADDASIRLGTGAIQTADALLDAVRAKRPHAYIVYKPHPDVLSGNRRGLVDAGSLADVVDRDADLLSLIEVAHEVHTLSSLAGFDALLRGKPVSTYGLPFYAGWGLTDDAITPQPWRRRTLTLDMLTAGALIRYPLYWDWQLRLYTTPEAVAAQLAAGARRASGRLHGDRLRPLQKAGRWIRNVLQHILRDARERA</sequence>
<gene>
    <name evidence="2" type="ORF">D1006_11650</name>
</gene>
<dbReference type="InterPro" id="IPR007833">
    <property type="entry name" value="Capsule_polysaccharide_synth"/>
</dbReference>
<evidence type="ECO:0000313" key="2">
    <source>
        <dbReference type="EMBL" id="RXV72928.1"/>
    </source>
</evidence>
<organism evidence="2 3">
    <name type="scientific">Burkholderia stabilis</name>
    <dbReference type="NCBI Taxonomy" id="95485"/>
    <lineage>
        <taxon>Bacteria</taxon>
        <taxon>Pseudomonadati</taxon>
        <taxon>Pseudomonadota</taxon>
        <taxon>Betaproteobacteria</taxon>
        <taxon>Burkholderiales</taxon>
        <taxon>Burkholderiaceae</taxon>
        <taxon>Burkholderia</taxon>
        <taxon>Burkholderia cepacia complex</taxon>
    </lineage>
</organism>
<dbReference type="Pfam" id="PF05159">
    <property type="entry name" value="Capsule_synth"/>
    <property type="match status" value="2"/>
</dbReference>
<dbReference type="GO" id="GO:0015774">
    <property type="term" value="P:polysaccharide transport"/>
    <property type="evidence" value="ECO:0007669"/>
    <property type="project" value="InterPro"/>
</dbReference>
<feature type="region of interest" description="Disordered" evidence="1">
    <location>
        <begin position="1"/>
        <end position="49"/>
    </location>
</feature>
<dbReference type="CDD" id="cd16439">
    <property type="entry name" value="beta_Kdo_transferase_KpsC_2"/>
    <property type="match status" value="1"/>
</dbReference>
<dbReference type="RefSeq" id="WP_129513786.1">
    <property type="nucleotide sequence ID" value="NZ_QWEX01000001.1"/>
</dbReference>
<protein>
    <submittedName>
        <fullName evidence="2">Capsular biosynthesis protein</fullName>
    </submittedName>
</protein>
<dbReference type="OrthoDB" id="543755at2"/>
<dbReference type="Proteomes" id="UP000289650">
    <property type="component" value="Unassembled WGS sequence"/>
</dbReference>
<evidence type="ECO:0000313" key="3">
    <source>
        <dbReference type="Proteomes" id="UP000289650"/>
    </source>
</evidence>
<comment type="caution">
    <text evidence="2">The sequence shown here is derived from an EMBL/GenBank/DDBJ whole genome shotgun (WGS) entry which is preliminary data.</text>
</comment>
<evidence type="ECO:0000256" key="1">
    <source>
        <dbReference type="SAM" id="MobiDB-lite"/>
    </source>
</evidence>
<dbReference type="GO" id="GO:0000271">
    <property type="term" value="P:polysaccharide biosynthetic process"/>
    <property type="evidence" value="ECO:0007669"/>
    <property type="project" value="InterPro"/>
</dbReference>
<dbReference type="EMBL" id="QWEX01000001">
    <property type="protein sequence ID" value="RXV72928.1"/>
    <property type="molecule type" value="Genomic_DNA"/>
</dbReference>
<dbReference type="AlphaFoldDB" id="A0A4Q2ASV1"/>